<organism evidence="2 3">
    <name type="scientific">Arcticibacter pallidicorallinus</name>
    <dbReference type="NCBI Taxonomy" id="1259464"/>
    <lineage>
        <taxon>Bacteria</taxon>
        <taxon>Pseudomonadati</taxon>
        <taxon>Bacteroidota</taxon>
        <taxon>Sphingobacteriia</taxon>
        <taxon>Sphingobacteriales</taxon>
        <taxon>Sphingobacteriaceae</taxon>
        <taxon>Arcticibacter</taxon>
    </lineage>
</organism>
<feature type="transmembrane region" description="Helical" evidence="1">
    <location>
        <begin position="166"/>
        <end position="190"/>
    </location>
</feature>
<dbReference type="RefSeq" id="WP_106293308.1">
    <property type="nucleotide sequence ID" value="NZ_PVTH01000006.1"/>
</dbReference>
<feature type="transmembrane region" description="Helical" evidence="1">
    <location>
        <begin position="124"/>
        <end position="146"/>
    </location>
</feature>
<keyword evidence="3" id="KW-1185">Reference proteome</keyword>
<evidence type="ECO:0000256" key="1">
    <source>
        <dbReference type="SAM" id="Phobius"/>
    </source>
</evidence>
<dbReference type="Pfam" id="PF11750">
    <property type="entry name" value="DUF3307"/>
    <property type="match status" value="1"/>
</dbReference>
<evidence type="ECO:0000313" key="3">
    <source>
        <dbReference type="Proteomes" id="UP000238034"/>
    </source>
</evidence>
<dbReference type="InterPro" id="IPR021737">
    <property type="entry name" value="Phage_phiKZ_Orf197"/>
</dbReference>
<proteinExistence type="predicted"/>
<accession>A0A2T0U2X2</accession>
<keyword evidence="1" id="KW-0812">Transmembrane</keyword>
<feature type="transmembrane region" description="Helical" evidence="1">
    <location>
        <begin position="92"/>
        <end position="112"/>
    </location>
</feature>
<evidence type="ECO:0000313" key="2">
    <source>
        <dbReference type="EMBL" id="PRY52264.1"/>
    </source>
</evidence>
<dbReference type="AlphaFoldDB" id="A0A2T0U2X2"/>
<feature type="transmembrane region" description="Helical" evidence="1">
    <location>
        <begin position="39"/>
        <end position="72"/>
    </location>
</feature>
<gene>
    <name evidence="2" type="ORF">B0I27_10622</name>
</gene>
<dbReference type="Proteomes" id="UP000238034">
    <property type="component" value="Unassembled WGS sequence"/>
</dbReference>
<keyword evidence="1" id="KW-1133">Transmembrane helix</keyword>
<comment type="caution">
    <text evidence="2">The sequence shown here is derived from an EMBL/GenBank/DDBJ whole genome shotgun (WGS) entry which is preliminary data.</text>
</comment>
<dbReference type="OrthoDB" id="8536716at2"/>
<feature type="transmembrane region" description="Helical" evidence="1">
    <location>
        <begin position="211"/>
        <end position="234"/>
    </location>
</feature>
<protein>
    <submittedName>
        <fullName evidence="2">Uncharacterized protein DUF3307</fullName>
    </submittedName>
</protein>
<name>A0A2T0U2X2_9SPHI</name>
<keyword evidence="1" id="KW-0472">Membrane</keyword>
<dbReference type="EMBL" id="PVTH01000006">
    <property type="protein sequence ID" value="PRY52264.1"/>
    <property type="molecule type" value="Genomic_DNA"/>
</dbReference>
<sequence length="238" mass="27044">MLLLWYLKMFAAHLLTDFALQPNSWVEGRNAHHYKSRHIYYHIAITVLIACLFDGFTNWIVPVVIGLSHFFIDLWKSYKPQRIQYFVLDQALHLLIILVTGLLLYAPDPAIATSFKSIFNNENYWAVTLALVFLAQPSGIIIGMLTRRWREQLADTSNSLADAGKWIGILERLIIFVLVVFNQYAAIALLTAAKSILRFSESKNAQERSEYVLIGTLISITFALVAGLIIKTFLPLSI</sequence>
<reference evidence="2 3" key="1">
    <citation type="submission" date="2018-03" db="EMBL/GenBank/DDBJ databases">
        <title>Genomic Encyclopedia of Type Strains, Phase III (KMG-III): the genomes of soil and plant-associated and newly described type strains.</title>
        <authorList>
            <person name="Whitman W."/>
        </authorList>
    </citation>
    <scope>NUCLEOTIDE SEQUENCE [LARGE SCALE GENOMIC DNA]</scope>
    <source>
        <strain evidence="2 3">CGMCC 1.9313</strain>
    </source>
</reference>